<dbReference type="AlphaFoldDB" id="A0A8H3C8B2"/>
<name>A0A8H3C8B2_9AGAM</name>
<gene>
    <name evidence="2" type="ORF">RDB_LOCUS117150</name>
</gene>
<accession>A0A8H3C8B2</accession>
<dbReference type="InterPro" id="IPR011722">
    <property type="entry name" value="Hemimethylated_DNA-bd_dom"/>
</dbReference>
<dbReference type="InterPro" id="IPR032698">
    <property type="entry name" value="SirB1_N"/>
</dbReference>
<dbReference type="SMART" id="SM00992">
    <property type="entry name" value="YccV-like"/>
    <property type="match status" value="1"/>
</dbReference>
<dbReference type="InterPro" id="IPR036623">
    <property type="entry name" value="Hemimethylated_DNA-bd_sf"/>
</dbReference>
<sequence length="656" mass="74111">MSLTRLFCVPELVVGCLSHLPPSKYDDTSVRTLVACMMTCRSLGQIAKTDVLWGPHYRVKYLRDQGHEGEWYTRYISRRKIDVKAISLLDDIISTPSTRDASIVQLVELGDLAWDTLNMEAMCRVPDEIRDLWAKEDRERRTERWEGIGEEWNGSGGETEEILSEEPDRRNIPKDWIQRRWWARQALGTMARASAVNAMSKVFKDEKPDPTTFENARLFEEGIKALSGLMGANVAEIGHNYDNLARACGRHLESIGIITDPRSYEFDLEAFSVGVCNWMASQGFKKAHGDHYYDLMNHFPHKFMTSNRRTLPMSLVYTFVAIVTRLGLRASPVGFPGHVHAWIALPDSGPEWEDGSLAVDVFRSQEEAILTQETLMTKLEALGVPESQRRSLIAPSPAADMVFRAANNILHSVTSVRVQNTMDLSVSPETRAAALYASATSFLIARPEAADASRFIGGIMSVVKEYFPLDTEPVLSRALGQLLTRDPHQSIGFQLRHVVDRLKQEFIEVNGRGPVQWWVGLVFRHRKFGYMGLVTGWDKECKADEDWIQAVGVNQLPRGRHQPFYSVVGEDGGTRYVAEENIIPLPTVPKDGEEQDRIAWTNIHEFIANSTWTVEQTFSRVEVNEEKGGAWFVPSANLAREYPGDMIMGQAYMQNL</sequence>
<dbReference type="Pfam" id="PF08755">
    <property type="entry name" value="YccV-like"/>
    <property type="match status" value="1"/>
</dbReference>
<dbReference type="PANTHER" id="PTHR31350:SF27">
    <property type="entry name" value="HEMIMETHYLATED DNA-BINDING DOMAIN-CONTAINING PROTEIN"/>
    <property type="match status" value="1"/>
</dbReference>
<feature type="domain" description="Hemimethylated DNA-binding" evidence="1">
    <location>
        <begin position="514"/>
        <end position="609"/>
    </location>
</feature>
<dbReference type="NCBIfam" id="TIGR02097">
    <property type="entry name" value="yccV"/>
    <property type="match status" value="1"/>
</dbReference>
<proteinExistence type="predicted"/>
<dbReference type="GO" id="GO:0003677">
    <property type="term" value="F:DNA binding"/>
    <property type="evidence" value="ECO:0007669"/>
    <property type="project" value="InterPro"/>
</dbReference>
<evidence type="ECO:0000259" key="1">
    <source>
        <dbReference type="SMART" id="SM00992"/>
    </source>
</evidence>
<dbReference type="Pfam" id="PF13369">
    <property type="entry name" value="Transglut_core2"/>
    <property type="match status" value="1"/>
</dbReference>
<dbReference type="EMBL" id="CAJMWX010001238">
    <property type="protein sequence ID" value="CAE6476624.1"/>
    <property type="molecule type" value="Genomic_DNA"/>
</dbReference>
<evidence type="ECO:0000313" key="2">
    <source>
        <dbReference type="EMBL" id="CAE6476624.1"/>
    </source>
</evidence>
<comment type="caution">
    <text evidence="2">The sequence shown here is derived from an EMBL/GenBank/DDBJ whole genome shotgun (WGS) entry which is preliminary data.</text>
</comment>
<organism evidence="2 3">
    <name type="scientific">Rhizoctonia solani</name>
    <dbReference type="NCBI Taxonomy" id="456999"/>
    <lineage>
        <taxon>Eukaryota</taxon>
        <taxon>Fungi</taxon>
        <taxon>Dikarya</taxon>
        <taxon>Basidiomycota</taxon>
        <taxon>Agaricomycotina</taxon>
        <taxon>Agaricomycetes</taxon>
        <taxon>Cantharellales</taxon>
        <taxon>Ceratobasidiaceae</taxon>
        <taxon>Rhizoctonia</taxon>
    </lineage>
</organism>
<dbReference type="PANTHER" id="PTHR31350">
    <property type="entry name" value="SI:DKEY-261L7.2"/>
    <property type="match status" value="1"/>
</dbReference>
<dbReference type="SUPFAM" id="SSF81383">
    <property type="entry name" value="F-box domain"/>
    <property type="match status" value="1"/>
</dbReference>
<dbReference type="Proteomes" id="UP000663888">
    <property type="component" value="Unassembled WGS sequence"/>
</dbReference>
<dbReference type="Gene3D" id="2.30.30.390">
    <property type="entry name" value="Hemimethylated DNA-binding domain"/>
    <property type="match status" value="1"/>
</dbReference>
<evidence type="ECO:0000313" key="3">
    <source>
        <dbReference type="Proteomes" id="UP000663888"/>
    </source>
</evidence>
<dbReference type="InterPro" id="IPR036047">
    <property type="entry name" value="F-box-like_dom_sf"/>
</dbReference>
<protein>
    <recommendedName>
        <fullName evidence="1">Hemimethylated DNA-binding domain-containing protein</fullName>
    </recommendedName>
</protein>
<dbReference type="SUPFAM" id="SSF141255">
    <property type="entry name" value="YccV-like"/>
    <property type="match status" value="1"/>
</dbReference>
<reference evidence="2" key="1">
    <citation type="submission" date="2021-01" db="EMBL/GenBank/DDBJ databases">
        <authorList>
            <person name="Kaushik A."/>
        </authorList>
    </citation>
    <scope>NUCLEOTIDE SEQUENCE</scope>
    <source>
        <strain evidence="2">AG4-R118</strain>
    </source>
</reference>